<keyword evidence="1" id="KW-0812">Transmembrane</keyword>
<dbReference type="AlphaFoldDB" id="A0AAX3FN36"/>
<protein>
    <submittedName>
        <fullName evidence="2">Uncharacterized protein</fullName>
    </submittedName>
</protein>
<dbReference type="Proteomes" id="UP000277437">
    <property type="component" value="Chromosome"/>
</dbReference>
<gene>
    <name evidence="2" type="ORF">NCTC7357_00333</name>
</gene>
<dbReference type="RefSeq" id="WP_124324372.1">
    <property type="nucleotide sequence ID" value="NZ_CP118137.1"/>
</dbReference>
<proteinExistence type="predicted"/>
<evidence type="ECO:0000313" key="2">
    <source>
        <dbReference type="EMBL" id="VEF72099.1"/>
    </source>
</evidence>
<accession>A0AAX3FN36</accession>
<name>A0AAX3FN36_9PSED</name>
<organism evidence="2 3">
    <name type="scientific">Pseudomonas chlororaphis</name>
    <dbReference type="NCBI Taxonomy" id="587753"/>
    <lineage>
        <taxon>Bacteria</taxon>
        <taxon>Pseudomonadati</taxon>
        <taxon>Pseudomonadota</taxon>
        <taxon>Gammaproteobacteria</taxon>
        <taxon>Pseudomonadales</taxon>
        <taxon>Pseudomonadaceae</taxon>
        <taxon>Pseudomonas</taxon>
    </lineage>
</organism>
<keyword evidence="1" id="KW-1133">Transmembrane helix</keyword>
<evidence type="ECO:0000256" key="1">
    <source>
        <dbReference type="SAM" id="Phobius"/>
    </source>
</evidence>
<dbReference type="EMBL" id="LR134334">
    <property type="protein sequence ID" value="VEF72099.1"/>
    <property type="molecule type" value="Genomic_DNA"/>
</dbReference>
<evidence type="ECO:0000313" key="3">
    <source>
        <dbReference type="Proteomes" id="UP000277437"/>
    </source>
</evidence>
<feature type="transmembrane region" description="Helical" evidence="1">
    <location>
        <begin position="6"/>
        <end position="24"/>
    </location>
</feature>
<keyword evidence="1" id="KW-0472">Membrane</keyword>
<reference evidence="2 3" key="1">
    <citation type="submission" date="2018-12" db="EMBL/GenBank/DDBJ databases">
        <authorList>
            <consortium name="Pathogen Informatics"/>
        </authorList>
    </citation>
    <scope>NUCLEOTIDE SEQUENCE [LARGE SCALE GENOMIC DNA]</scope>
    <source>
        <strain evidence="2 3">NCTC7357</strain>
    </source>
</reference>
<sequence length="67" mass="7464">MHVLVVIAGGLVLLLVLILFGWLWGGNSLGMVLATFDKGRIEAILTKDSDLNYFQIRVKYLGRSQET</sequence>